<sequence length="141" mass="14379">MKPGDHLVFTFRPSCGLCRYCADGKAHLCTEIEQIKTGDTDPRFSQDGIALNAQSLVGTFAEHAIVKATSCVVIDKDISMDVAALLGCAIPTGYGAAVHAGKVQPGDHVIVVGMGGVGTNAVQGAKVAGASTVVAVDLSPQ</sequence>
<dbReference type="InterPro" id="IPR011032">
    <property type="entry name" value="GroES-like_sf"/>
</dbReference>
<evidence type="ECO:0000313" key="7">
    <source>
        <dbReference type="Proteomes" id="UP000235739"/>
    </source>
</evidence>
<dbReference type="GO" id="GO:0051903">
    <property type="term" value="F:S-(hydroxymethyl)glutathione dehydrogenase [NAD(P)+] activity"/>
    <property type="evidence" value="ECO:0007669"/>
    <property type="project" value="TreeGrafter"/>
</dbReference>
<dbReference type="GO" id="GO:0005829">
    <property type="term" value="C:cytosol"/>
    <property type="evidence" value="ECO:0007669"/>
    <property type="project" value="TreeGrafter"/>
</dbReference>
<keyword evidence="2" id="KW-0479">Metal-binding</keyword>
<reference evidence="6 7" key="1">
    <citation type="journal article" date="2017" name="Elife">
        <title>Extensive horizontal gene transfer in cheese-associated bacteria.</title>
        <authorList>
            <person name="Bonham K.S."/>
            <person name="Wolfe B.E."/>
            <person name="Dutton R.J."/>
        </authorList>
    </citation>
    <scope>NUCLEOTIDE SEQUENCE [LARGE SCALE GENOMIC DNA]</scope>
    <source>
        <strain evidence="6 7">JB182</strain>
    </source>
</reference>
<feature type="domain" description="Alcohol dehydrogenase-like N-terminal" evidence="5">
    <location>
        <begin position="2"/>
        <end position="74"/>
    </location>
</feature>
<dbReference type="InterPro" id="IPR036291">
    <property type="entry name" value="NAD(P)-bd_dom_sf"/>
</dbReference>
<comment type="caution">
    <text evidence="6">The sequence shown here is derived from an EMBL/GenBank/DDBJ whole genome shotgun (WGS) entry which is preliminary data.</text>
</comment>
<accession>A0A2N7RYM5</accession>
<keyword evidence="3" id="KW-0862">Zinc</keyword>
<dbReference type="Gene3D" id="3.40.50.720">
    <property type="entry name" value="NAD(P)-binding Rossmann-like Domain"/>
    <property type="match status" value="1"/>
</dbReference>
<evidence type="ECO:0000313" key="6">
    <source>
        <dbReference type="EMBL" id="PMQ18971.1"/>
    </source>
</evidence>
<organism evidence="6 7">
    <name type="scientific">Glutamicibacter arilaitensis</name>
    <dbReference type="NCBI Taxonomy" id="256701"/>
    <lineage>
        <taxon>Bacteria</taxon>
        <taxon>Bacillati</taxon>
        <taxon>Actinomycetota</taxon>
        <taxon>Actinomycetes</taxon>
        <taxon>Micrococcales</taxon>
        <taxon>Micrococcaceae</taxon>
        <taxon>Glutamicibacter</taxon>
    </lineage>
</organism>
<evidence type="ECO:0000259" key="5">
    <source>
        <dbReference type="Pfam" id="PF08240"/>
    </source>
</evidence>
<dbReference type="SUPFAM" id="SSF51735">
    <property type="entry name" value="NAD(P)-binding Rossmann-fold domains"/>
    <property type="match status" value="1"/>
</dbReference>
<evidence type="ECO:0000256" key="2">
    <source>
        <dbReference type="ARBA" id="ARBA00022723"/>
    </source>
</evidence>
<gene>
    <name evidence="6" type="ORF">CIK84_16585</name>
</gene>
<dbReference type="SUPFAM" id="SSF50129">
    <property type="entry name" value="GroES-like"/>
    <property type="match status" value="1"/>
</dbReference>
<keyword evidence="4" id="KW-0520">NAD</keyword>
<dbReference type="PANTHER" id="PTHR43880:SF12">
    <property type="entry name" value="ALCOHOL DEHYDROGENASE CLASS-3"/>
    <property type="match status" value="1"/>
</dbReference>
<dbReference type="AlphaFoldDB" id="A0A2N7RYM5"/>
<dbReference type="GO" id="GO:0008270">
    <property type="term" value="F:zinc ion binding"/>
    <property type="evidence" value="ECO:0007669"/>
    <property type="project" value="TreeGrafter"/>
</dbReference>
<dbReference type="InterPro" id="IPR013154">
    <property type="entry name" value="ADH-like_N"/>
</dbReference>
<comment type="similarity">
    <text evidence="1">Belongs to the zinc-containing alcohol dehydrogenase family.</text>
</comment>
<evidence type="ECO:0000256" key="4">
    <source>
        <dbReference type="ARBA" id="ARBA00023027"/>
    </source>
</evidence>
<dbReference type="Gene3D" id="3.90.180.10">
    <property type="entry name" value="Medium-chain alcohol dehydrogenases, catalytic domain"/>
    <property type="match status" value="1"/>
</dbReference>
<dbReference type="GO" id="GO:0046294">
    <property type="term" value="P:formaldehyde catabolic process"/>
    <property type="evidence" value="ECO:0007669"/>
    <property type="project" value="TreeGrafter"/>
</dbReference>
<protein>
    <recommendedName>
        <fullName evidence="5">Alcohol dehydrogenase-like N-terminal domain-containing protein</fullName>
    </recommendedName>
</protein>
<dbReference type="Pfam" id="PF08240">
    <property type="entry name" value="ADH_N"/>
    <property type="match status" value="1"/>
</dbReference>
<name>A0A2N7RYM5_9MICC</name>
<evidence type="ECO:0000256" key="3">
    <source>
        <dbReference type="ARBA" id="ARBA00022833"/>
    </source>
</evidence>
<proteinExistence type="inferred from homology"/>
<dbReference type="PANTHER" id="PTHR43880">
    <property type="entry name" value="ALCOHOL DEHYDROGENASE"/>
    <property type="match status" value="1"/>
</dbReference>
<evidence type="ECO:0000256" key="1">
    <source>
        <dbReference type="ARBA" id="ARBA00008072"/>
    </source>
</evidence>
<dbReference type="Proteomes" id="UP000235739">
    <property type="component" value="Unassembled WGS sequence"/>
</dbReference>
<dbReference type="EMBL" id="PNQX01000003">
    <property type="protein sequence ID" value="PMQ18971.1"/>
    <property type="molecule type" value="Genomic_DNA"/>
</dbReference>